<reference evidence="2 3" key="1">
    <citation type="submission" date="2024-04" db="EMBL/GenBank/DDBJ databases">
        <title>Phyllosticta paracitricarpa is synonymous to the EU quarantine fungus P. citricarpa based on phylogenomic analyses.</title>
        <authorList>
            <consortium name="Lawrence Berkeley National Laboratory"/>
            <person name="Van ingen-buijs V.A."/>
            <person name="Van westerhoven A.C."/>
            <person name="Haridas S."/>
            <person name="Skiadas P."/>
            <person name="Martin F."/>
            <person name="Groenewald J.Z."/>
            <person name="Crous P.W."/>
            <person name="Seidl M.F."/>
        </authorList>
    </citation>
    <scope>NUCLEOTIDE SEQUENCE [LARGE SCALE GENOMIC DNA]</scope>
    <source>
        <strain evidence="2 3">CPC 17464</strain>
    </source>
</reference>
<evidence type="ECO:0000256" key="1">
    <source>
        <dbReference type="SAM" id="MobiDB-lite"/>
    </source>
</evidence>
<organism evidence="2 3">
    <name type="scientific">Phyllosticta citribraziliensis</name>
    <dbReference type="NCBI Taxonomy" id="989973"/>
    <lineage>
        <taxon>Eukaryota</taxon>
        <taxon>Fungi</taxon>
        <taxon>Dikarya</taxon>
        <taxon>Ascomycota</taxon>
        <taxon>Pezizomycotina</taxon>
        <taxon>Dothideomycetes</taxon>
        <taxon>Dothideomycetes incertae sedis</taxon>
        <taxon>Botryosphaeriales</taxon>
        <taxon>Phyllostictaceae</taxon>
        <taxon>Phyllosticta</taxon>
    </lineage>
</organism>
<accession>A0ABR1L4I8</accession>
<proteinExistence type="predicted"/>
<feature type="compositionally biased region" description="Basic residues" evidence="1">
    <location>
        <begin position="139"/>
        <end position="148"/>
    </location>
</feature>
<dbReference type="EMBL" id="JBBPEH010000014">
    <property type="protein sequence ID" value="KAK7530143.1"/>
    <property type="molecule type" value="Genomic_DNA"/>
</dbReference>
<feature type="region of interest" description="Disordered" evidence="1">
    <location>
        <begin position="139"/>
        <end position="180"/>
    </location>
</feature>
<keyword evidence="3" id="KW-1185">Reference proteome</keyword>
<name>A0ABR1L4I8_9PEZI</name>
<sequence length="180" mass="20003">MQGMGALTKPLLSMTSSFLSVFDSIPPSQNAAPVHEFAYLYKTHHIHHTPLLHPPSSSPSSVALPIPMNHIQSPTCSLLAPKLRNSSCPHKIPFQFGRVPDGGGVVCWYNWSHFPISAAMDHIGFDDCAVNTKASERIRKRRQGRQPRHFPGSQIGYFPPDHLRKQSTRRANTPGPRARP</sequence>
<dbReference type="GeneID" id="92031396"/>
<comment type="caution">
    <text evidence="2">The sequence shown here is derived from an EMBL/GenBank/DDBJ whole genome shotgun (WGS) entry which is preliminary data.</text>
</comment>
<evidence type="ECO:0000313" key="2">
    <source>
        <dbReference type="EMBL" id="KAK7530143.1"/>
    </source>
</evidence>
<dbReference type="RefSeq" id="XP_066650382.1">
    <property type="nucleotide sequence ID" value="XM_066798490.1"/>
</dbReference>
<dbReference type="Proteomes" id="UP001360953">
    <property type="component" value="Unassembled WGS sequence"/>
</dbReference>
<protein>
    <submittedName>
        <fullName evidence="2">Uncharacterized protein</fullName>
    </submittedName>
</protein>
<evidence type="ECO:0000313" key="3">
    <source>
        <dbReference type="Proteomes" id="UP001360953"/>
    </source>
</evidence>
<gene>
    <name evidence="2" type="ORF">J3D65DRAFT_607228</name>
</gene>